<name>A7EMQ1_SCLS1</name>
<reference evidence="3" key="1">
    <citation type="journal article" date="2011" name="PLoS Genet.">
        <title>Genomic analysis of the necrotrophic fungal pathogens Sclerotinia sclerotiorum and Botrytis cinerea.</title>
        <authorList>
            <person name="Amselem J."/>
            <person name="Cuomo C.A."/>
            <person name="van Kan J.A."/>
            <person name="Viaud M."/>
            <person name="Benito E.P."/>
            <person name="Couloux A."/>
            <person name="Coutinho P.M."/>
            <person name="de Vries R.P."/>
            <person name="Dyer P.S."/>
            <person name="Fillinger S."/>
            <person name="Fournier E."/>
            <person name="Gout L."/>
            <person name="Hahn M."/>
            <person name="Kohn L."/>
            <person name="Lapalu N."/>
            <person name="Plummer K.M."/>
            <person name="Pradier J.M."/>
            <person name="Quevillon E."/>
            <person name="Sharon A."/>
            <person name="Simon A."/>
            <person name="ten Have A."/>
            <person name="Tudzynski B."/>
            <person name="Tudzynski P."/>
            <person name="Wincker P."/>
            <person name="Andrew M."/>
            <person name="Anthouard V."/>
            <person name="Beever R.E."/>
            <person name="Beffa R."/>
            <person name="Benoit I."/>
            <person name="Bouzid O."/>
            <person name="Brault B."/>
            <person name="Chen Z."/>
            <person name="Choquer M."/>
            <person name="Collemare J."/>
            <person name="Cotton P."/>
            <person name="Danchin E.G."/>
            <person name="Da Silva C."/>
            <person name="Gautier A."/>
            <person name="Giraud C."/>
            <person name="Giraud T."/>
            <person name="Gonzalez C."/>
            <person name="Grossetete S."/>
            <person name="Guldener U."/>
            <person name="Henrissat B."/>
            <person name="Howlett B.J."/>
            <person name="Kodira C."/>
            <person name="Kretschmer M."/>
            <person name="Lappartient A."/>
            <person name="Leroch M."/>
            <person name="Levis C."/>
            <person name="Mauceli E."/>
            <person name="Neuveglise C."/>
            <person name="Oeser B."/>
            <person name="Pearson M."/>
            <person name="Poulain J."/>
            <person name="Poussereau N."/>
            <person name="Quesneville H."/>
            <person name="Rascle C."/>
            <person name="Schumacher J."/>
            <person name="Segurens B."/>
            <person name="Sexton A."/>
            <person name="Silva E."/>
            <person name="Sirven C."/>
            <person name="Soanes D.M."/>
            <person name="Talbot N.J."/>
            <person name="Templeton M."/>
            <person name="Yandava C."/>
            <person name="Yarden O."/>
            <person name="Zeng Q."/>
            <person name="Rollins J.A."/>
            <person name="Lebrun M.H."/>
            <person name="Dickman M."/>
        </authorList>
    </citation>
    <scope>NUCLEOTIDE SEQUENCE [LARGE SCALE GENOMIC DNA]</scope>
    <source>
        <strain evidence="3">ATCC 18683 / 1980 / Ss-1</strain>
    </source>
</reference>
<dbReference type="RefSeq" id="XP_001592359.1">
    <property type="nucleotide sequence ID" value="XM_001592309.1"/>
</dbReference>
<protein>
    <submittedName>
        <fullName evidence="2">Uncharacterized protein</fullName>
    </submittedName>
</protein>
<evidence type="ECO:0000313" key="2">
    <source>
        <dbReference type="EMBL" id="EDO04117.1"/>
    </source>
</evidence>
<gene>
    <name evidence="2" type="ORF">SS1G_06600</name>
</gene>
<dbReference type="Proteomes" id="UP000001312">
    <property type="component" value="Unassembled WGS sequence"/>
</dbReference>
<dbReference type="AlphaFoldDB" id="A7EMQ1"/>
<keyword evidence="3" id="KW-1185">Reference proteome</keyword>
<proteinExistence type="predicted"/>
<dbReference type="EMBL" id="CH476628">
    <property type="protein sequence ID" value="EDO04117.1"/>
    <property type="molecule type" value="Genomic_DNA"/>
</dbReference>
<sequence length="58" mass="6481">MVFVVGVGVLGGLYEGREVDLRRLDEEFERGLGEKEGEGVRGKREGRGMGKWGDREEV</sequence>
<dbReference type="GeneID" id="5488320"/>
<evidence type="ECO:0000256" key="1">
    <source>
        <dbReference type="SAM" id="MobiDB-lite"/>
    </source>
</evidence>
<accession>A7EMQ1</accession>
<feature type="region of interest" description="Disordered" evidence="1">
    <location>
        <begin position="33"/>
        <end position="58"/>
    </location>
</feature>
<organism evidence="2 3">
    <name type="scientific">Sclerotinia sclerotiorum (strain ATCC 18683 / 1980 / Ss-1)</name>
    <name type="common">White mold</name>
    <name type="synonym">Whetzelinia sclerotiorum</name>
    <dbReference type="NCBI Taxonomy" id="665079"/>
    <lineage>
        <taxon>Eukaryota</taxon>
        <taxon>Fungi</taxon>
        <taxon>Dikarya</taxon>
        <taxon>Ascomycota</taxon>
        <taxon>Pezizomycotina</taxon>
        <taxon>Leotiomycetes</taxon>
        <taxon>Helotiales</taxon>
        <taxon>Sclerotiniaceae</taxon>
        <taxon>Sclerotinia</taxon>
    </lineage>
</organism>
<dbReference type="KEGG" id="ssl:SS1G_06600"/>
<dbReference type="InParanoid" id="A7EMQ1"/>
<evidence type="ECO:0000313" key="3">
    <source>
        <dbReference type="Proteomes" id="UP000001312"/>
    </source>
</evidence>